<gene>
    <name evidence="1" type="ORF">Vse01_52250</name>
</gene>
<organism evidence="1 2">
    <name type="scientific">Micromonospora sediminimaris</name>
    <dbReference type="NCBI Taxonomy" id="547162"/>
    <lineage>
        <taxon>Bacteria</taxon>
        <taxon>Bacillati</taxon>
        <taxon>Actinomycetota</taxon>
        <taxon>Actinomycetes</taxon>
        <taxon>Micromonosporales</taxon>
        <taxon>Micromonosporaceae</taxon>
        <taxon>Micromonospora</taxon>
    </lineage>
</organism>
<sequence length="79" mass="9003">MLVYTGTMKTVIDLDDELLERARRELGTKSKKDTIHAALRMVAERSERMDGIRELLSIDRDWTGLLEDDKTPGGRRDAA</sequence>
<accession>A0A9W5XMF3</accession>
<dbReference type="Proteomes" id="UP000607311">
    <property type="component" value="Unassembled WGS sequence"/>
</dbReference>
<dbReference type="Pfam" id="PF09957">
    <property type="entry name" value="VapB_antitoxin"/>
    <property type="match status" value="1"/>
</dbReference>
<evidence type="ECO:0000313" key="2">
    <source>
        <dbReference type="Proteomes" id="UP000607311"/>
    </source>
</evidence>
<name>A0A9W5XMF3_9ACTN</name>
<evidence type="ECO:0000313" key="1">
    <source>
        <dbReference type="EMBL" id="GIJ36077.1"/>
    </source>
</evidence>
<reference evidence="1" key="1">
    <citation type="submission" date="2021-01" db="EMBL/GenBank/DDBJ databases">
        <title>Whole genome shotgun sequence of Verrucosispora sediminis NBRC 107745.</title>
        <authorList>
            <person name="Komaki H."/>
            <person name="Tamura T."/>
        </authorList>
    </citation>
    <scope>NUCLEOTIDE SEQUENCE</scope>
    <source>
        <strain evidence="1">NBRC 107745</strain>
    </source>
</reference>
<evidence type="ECO:0008006" key="3">
    <source>
        <dbReference type="Google" id="ProtNLM"/>
    </source>
</evidence>
<protein>
    <recommendedName>
        <fullName evidence="3">Antitoxin of type II TA system, VapB</fullName>
    </recommendedName>
</protein>
<dbReference type="EMBL" id="BOPD01000041">
    <property type="protein sequence ID" value="GIJ36077.1"/>
    <property type="molecule type" value="Genomic_DNA"/>
</dbReference>
<comment type="caution">
    <text evidence="1">The sequence shown here is derived from an EMBL/GenBank/DDBJ whole genome shotgun (WGS) entry which is preliminary data.</text>
</comment>
<keyword evidence="2" id="KW-1185">Reference proteome</keyword>
<dbReference type="InterPro" id="IPR019239">
    <property type="entry name" value="VapB_antitoxin"/>
</dbReference>
<dbReference type="AlphaFoldDB" id="A0A9W5XMF3"/>
<proteinExistence type="predicted"/>